<keyword evidence="6 12" id="KW-0732">Signal</keyword>
<dbReference type="PANTHER" id="PTHR31468:SF4">
    <property type="entry name" value="1,3-BETA-GLUCANOSYLTRANSFERASE GAS3-RELATED"/>
    <property type="match status" value="1"/>
</dbReference>
<comment type="function">
    <text evidence="12">Splits internally a 1,3-beta-glucan molecule and transfers the newly generated reducing end (the donor) to the non-reducing end of another 1,3-beta-glucan molecule (the acceptor) forming a 1,3-beta linkage, resulting in the elongation of 1,3-beta-glucan chains in the cell wall.</text>
</comment>
<comment type="similarity">
    <text evidence="3 12">Belongs to the glycosyl hydrolase 72 family.</text>
</comment>
<protein>
    <recommendedName>
        <fullName evidence="12">1,3-beta-glucanosyltransferase</fullName>
        <ecNumber evidence="12">2.4.1.-</ecNumber>
    </recommendedName>
</protein>
<dbReference type="InterPro" id="IPR017853">
    <property type="entry name" value="GH"/>
</dbReference>
<dbReference type="GO" id="GO:0009277">
    <property type="term" value="C:fungal-type cell wall"/>
    <property type="evidence" value="ECO:0007669"/>
    <property type="project" value="EnsemblFungi"/>
</dbReference>
<evidence type="ECO:0000256" key="3">
    <source>
        <dbReference type="ARBA" id="ARBA00007528"/>
    </source>
</evidence>
<dbReference type="Pfam" id="PF03198">
    <property type="entry name" value="Glyco_hydro_72"/>
    <property type="match status" value="1"/>
</dbReference>
<dbReference type="InterPro" id="IPR004886">
    <property type="entry name" value="Glucanosyltransferase"/>
</dbReference>
<dbReference type="VEuPathDB" id="FungiDB:GWK60_F03575"/>
<feature type="chain" id="PRO_5008443087" description="1,3-beta-glucanosyltransferase" evidence="12">
    <location>
        <begin position="19"/>
        <end position="523"/>
    </location>
</feature>
<keyword evidence="10 12" id="KW-0449">Lipoprotein</keyword>
<sequence length="523" mass="57058">MKLSAALLLLAAGQTVNALLPIHIKDYRFIKPASPNSTESENEVFYVKGIDYQPGGSSGYDPESDSDVLSDPEQCARDAFVFQQLGINTIRVYTLNPDINHDKCMTILNNAGIYVILDVNGPHYGENLNRADPVGTYNAWYMSRVFRFIDAFKNYPNVLGFFAGNEIINDESNYAEIDPQFIRAIQRDMKEYIAKHSNRTIPVGYSAADNVDLRLPTLNYLQCNSLTGGNITKTMQESRSDFFGLNTYEWCSGSSDWKSSGFDKLNSSFSDAVIPVIFSEYGCNKNKPRTFDEVSEGLYGGLKAVFSGGLVYEYSEEANEYGLVTIDPEDGSITFKEDFENLKNQLKNSSLPTIKEKDVPKSEIFKCNASLITSEFSDFGVKNFSIPEQSKDTAYVIKWGANGTEGQILKNYTAPTTFKYEIKNVDGSVIPATITYPSSNLINELQTSSTMSVSSTSSASVTSSAKSSSVSSSTKKGKSSKSKASKSTSSGNKKARNGAEMISTPGFGTGFAAAVAAAVAALL</sequence>
<evidence type="ECO:0000256" key="9">
    <source>
        <dbReference type="ARBA" id="ARBA00023180"/>
    </source>
</evidence>
<proteinExistence type="inferred from homology"/>
<dbReference type="SUPFAM" id="SSF51445">
    <property type="entry name" value="(Trans)glycosidases"/>
    <property type="match status" value="1"/>
</dbReference>
<comment type="caution">
    <text evidence="14">The sequence shown here is derived from an EMBL/GenBank/DDBJ whole genome shotgun (WGS) entry which is preliminary data.</text>
</comment>
<dbReference type="PANTHER" id="PTHR31468">
    <property type="entry name" value="1,3-BETA-GLUCANOSYLTRANSFERASE GAS1"/>
    <property type="match status" value="1"/>
</dbReference>
<comment type="subcellular location">
    <subcellularLocation>
        <location evidence="1">Cell envelope</location>
    </subcellularLocation>
    <subcellularLocation>
        <location evidence="12">Cell membrane</location>
        <topology evidence="12">Lipid-anchor</topology>
        <topology evidence="12">GPI-anchor</topology>
    </subcellularLocation>
    <subcellularLocation>
        <location evidence="2">Membrane</location>
        <topology evidence="2">Lipid-anchor</topology>
        <topology evidence="2">GPI-anchor</topology>
    </subcellularLocation>
</comment>
<dbReference type="VEuPathDB" id="FungiDB:B1J91_F03883g"/>
<keyword evidence="11" id="KW-0961">Cell wall biogenesis/degradation</keyword>
<gene>
    <name evidence="14" type="ORF">AO440_001263</name>
</gene>
<dbReference type="VEuPathDB" id="FungiDB:GVI51_F03575"/>
<name>A0A0W0DG64_CANGB</name>
<dbReference type="VEuPathDB" id="FungiDB:CAGL0F03883g"/>
<dbReference type="Proteomes" id="UP000054886">
    <property type="component" value="Unassembled WGS sequence"/>
</dbReference>
<dbReference type="GO" id="GO:0071970">
    <property type="term" value="P:fungal-type cell wall (1-&gt;3)-beta-D-glucan biosynthetic process"/>
    <property type="evidence" value="ECO:0007669"/>
    <property type="project" value="TreeGrafter"/>
</dbReference>
<dbReference type="Gene3D" id="3.20.20.80">
    <property type="entry name" value="Glycosidases"/>
    <property type="match status" value="1"/>
</dbReference>
<organism evidence="14 15">
    <name type="scientific">Candida glabrata</name>
    <name type="common">Yeast</name>
    <name type="synonym">Torulopsis glabrata</name>
    <dbReference type="NCBI Taxonomy" id="5478"/>
    <lineage>
        <taxon>Eukaryota</taxon>
        <taxon>Fungi</taxon>
        <taxon>Dikarya</taxon>
        <taxon>Ascomycota</taxon>
        <taxon>Saccharomycotina</taxon>
        <taxon>Saccharomycetes</taxon>
        <taxon>Saccharomycetales</taxon>
        <taxon>Saccharomycetaceae</taxon>
        <taxon>Nakaseomyces</taxon>
    </lineage>
</organism>
<feature type="region of interest" description="Disordered" evidence="13">
    <location>
        <begin position="463"/>
        <end position="498"/>
    </location>
</feature>
<dbReference type="GO" id="GO:0016740">
    <property type="term" value="F:transferase activity"/>
    <property type="evidence" value="ECO:0007669"/>
    <property type="project" value="UniProtKB-KW"/>
</dbReference>
<dbReference type="AlphaFoldDB" id="A0A0W0DG64"/>
<evidence type="ECO:0000256" key="1">
    <source>
        <dbReference type="ARBA" id="ARBA00004196"/>
    </source>
</evidence>
<dbReference type="EMBL" id="LLZZ01000022">
    <property type="protein sequence ID" value="KTB12390.1"/>
    <property type="molecule type" value="Genomic_DNA"/>
</dbReference>
<dbReference type="EC" id="2.4.1.-" evidence="12"/>
<evidence type="ECO:0000256" key="6">
    <source>
        <dbReference type="ARBA" id="ARBA00022729"/>
    </source>
</evidence>
<reference evidence="14 15" key="1">
    <citation type="submission" date="2015-10" db="EMBL/GenBank/DDBJ databases">
        <title>Draft genomes sequences of Candida glabrata isolates 1A, 1B, 2A, 2B, 3A and 3B.</title>
        <authorList>
            <person name="Haavelsrud O.E."/>
            <person name="Gaustad P."/>
        </authorList>
    </citation>
    <scope>NUCLEOTIDE SEQUENCE [LARGE SCALE GENOMIC DNA]</scope>
    <source>
        <strain evidence="14">910700640</strain>
    </source>
</reference>
<evidence type="ECO:0000256" key="13">
    <source>
        <dbReference type="SAM" id="MobiDB-lite"/>
    </source>
</evidence>
<evidence type="ECO:0000256" key="7">
    <source>
        <dbReference type="ARBA" id="ARBA00023136"/>
    </source>
</evidence>
<evidence type="ECO:0000313" key="14">
    <source>
        <dbReference type="EMBL" id="KTB12390.1"/>
    </source>
</evidence>
<keyword evidence="7 12" id="KW-0472">Membrane</keyword>
<evidence type="ECO:0000256" key="12">
    <source>
        <dbReference type="RuleBase" id="RU361209"/>
    </source>
</evidence>
<dbReference type="GO" id="GO:0005886">
    <property type="term" value="C:plasma membrane"/>
    <property type="evidence" value="ECO:0007669"/>
    <property type="project" value="UniProtKB-SubCell"/>
</dbReference>
<evidence type="ECO:0000256" key="2">
    <source>
        <dbReference type="ARBA" id="ARBA00004589"/>
    </source>
</evidence>
<evidence type="ECO:0000256" key="11">
    <source>
        <dbReference type="ARBA" id="ARBA00023316"/>
    </source>
</evidence>
<evidence type="ECO:0000256" key="4">
    <source>
        <dbReference type="ARBA" id="ARBA00022622"/>
    </source>
</evidence>
<evidence type="ECO:0000256" key="5">
    <source>
        <dbReference type="ARBA" id="ARBA00022679"/>
    </source>
</evidence>
<feature type="compositionally biased region" description="Low complexity" evidence="13">
    <location>
        <begin position="463"/>
        <end position="474"/>
    </location>
</feature>
<evidence type="ECO:0000256" key="8">
    <source>
        <dbReference type="ARBA" id="ARBA00023157"/>
    </source>
</evidence>
<keyword evidence="8" id="KW-1015">Disulfide bond</keyword>
<feature type="signal peptide" evidence="12">
    <location>
        <begin position="1"/>
        <end position="18"/>
    </location>
</feature>
<dbReference type="GO" id="GO:0031505">
    <property type="term" value="P:fungal-type cell wall organization"/>
    <property type="evidence" value="ECO:0007669"/>
    <property type="project" value="TreeGrafter"/>
</dbReference>
<keyword evidence="9" id="KW-0325">Glycoprotein</keyword>
<evidence type="ECO:0000256" key="10">
    <source>
        <dbReference type="ARBA" id="ARBA00023288"/>
    </source>
</evidence>
<dbReference type="FunFam" id="3.20.20.80:FF:000032">
    <property type="entry name" value="1,3-beta-glucanosyltransferase"/>
    <property type="match status" value="1"/>
</dbReference>
<feature type="compositionally biased region" description="Basic residues" evidence="13">
    <location>
        <begin position="475"/>
        <end position="484"/>
    </location>
</feature>
<accession>A0A0W0DG64</accession>
<keyword evidence="4 12" id="KW-0336">GPI-anchor</keyword>
<evidence type="ECO:0000313" key="15">
    <source>
        <dbReference type="Proteomes" id="UP000054886"/>
    </source>
</evidence>
<dbReference type="GO" id="GO:0098552">
    <property type="term" value="C:side of membrane"/>
    <property type="evidence" value="ECO:0007669"/>
    <property type="project" value="UniProtKB-KW"/>
</dbReference>
<keyword evidence="5 12" id="KW-0808">Transferase</keyword>